<organism evidence="1 2">
    <name type="scientific">Batillaria attramentaria</name>
    <dbReference type="NCBI Taxonomy" id="370345"/>
    <lineage>
        <taxon>Eukaryota</taxon>
        <taxon>Metazoa</taxon>
        <taxon>Spiralia</taxon>
        <taxon>Lophotrochozoa</taxon>
        <taxon>Mollusca</taxon>
        <taxon>Gastropoda</taxon>
        <taxon>Caenogastropoda</taxon>
        <taxon>Sorbeoconcha</taxon>
        <taxon>Cerithioidea</taxon>
        <taxon>Batillariidae</taxon>
        <taxon>Batillaria</taxon>
    </lineage>
</organism>
<dbReference type="Proteomes" id="UP001519460">
    <property type="component" value="Unassembled WGS sequence"/>
</dbReference>
<gene>
    <name evidence="1" type="ORF">BaRGS_00014537</name>
</gene>
<proteinExistence type="predicted"/>
<accession>A0ABD0L469</accession>
<sequence length="90" mass="10274">AILVHLDADERGGDHRAKCADETELKPGEELHQALCLCMPARAIRDVTASIRGWPLMPEIDGSDDIRFHCPLMRWVRIRECCFCQERKNG</sequence>
<comment type="caution">
    <text evidence="1">The sequence shown here is derived from an EMBL/GenBank/DDBJ whole genome shotgun (WGS) entry which is preliminary data.</text>
</comment>
<reference evidence="1 2" key="1">
    <citation type="journal article" date="2023" name="Sci. Data">
        <title>Genome assembly of the Korean intertidal mud-creeper Batillaria attramentaria.</title>
        <authorList>
            <person name="Patra A.K."/>
            <person name="Ho P.T."/>
            <person name="Jun S."/>
            <person name="Lee S.J."/>
            <person name="Kim Y."/>
            <person name="Won Y.J."/>
        </authorList>
    </citation>
    <scope>NUCLEOTIDE SEQUENCE [LARGE SCALE GENOMIC DNA]</scope>
    <source>
        <strain evidence="1">Wonlab-2016</strain>
    </source>
</reference>
<evidence type="ECO:0000313" key="1">
    <source>
        <dbReference type="EMBL" id="KAK7494255.1"/>
    </source>
</evidence>
<evidence type="ECO:0000313" key="2">
    <source>
        <dbReference type="Proteomes" id="UP001519460"/>
    </source>
</evidence>
<keyword evidence="2" id="KW-1185">Reference proteome</keyword>
<name>A0ABD0L469_9CAEN</name>
<feature type="non-terminal residue" evidence="1">
    <location>
        <position position="1"/>
    </location>
</feature>
<protein>
    <submittedName>
        <fullName evidence="1">Uncharacterized protein</fullName>
    </submittedName>
</protein>
<dbReference type="EMBL" id="JACVVK020000085">
    <property type="protein sequence ID" value="KAK7494255.1"/>
    <property type="molecule type" value="Genomic_DNA"/>
</dbReference>
<dbReference type="AlphaFoldDB" id="A0ABD0L469"/>